<dbReference type="AlphaFoldDB" id="A0AAV7UAZ6"/>
<feature type="compositionally biased region" description="Basic and acidic residues" evidence="1">
    <location>
        <begin position="78"/>
        <end position="113"/>
    </location>
</feature>
<accession>A0AAV7UAZ6</accession>
<feature type="compositionally biased region" description="Basic and acidic residues" evidence="1">
    <location>
        <begin position="1"/>
        <end position="12"/>
    </location>
</feature>
<comment type="caution">
    <text evidence="2">The sequence shown here is derived from an EMBL/GenBank/DDBJ whole genome shotgun (WGS) entry which is preliminary data.</text>
</comment>
<reference evidence="2" key="1">
    <citation type="journal article" date="2022" name="bioRxiv">
        <title>Sequencing and chromosome-scale assembly of the giantPleurodeles waltlgenome.</title>
        <authorList>
            <person name="Brown T."/>
            <person name="Elewa A."/>
            <person name="Iarovenko S."/>
            <person name="Subramanian E."/>
            <person name="Araus A.J."/>
            <person name="Petzold A."/>
            <person name="Susuki M."/>
            <person name="Suzuki K.-i.T."/>
            <person name="Hayashi T."/>
            <person name="Toyoda A."/>
            <person name="Oliveira C."/>
            <person name="Osipova E."/>
            <person name="Leigh N.D."/>
            <person name="Simon A."/>
            <person name="Yun M.H."/>
        </authorList>
    </citation>
    <scope>NUCLEOTIDE SEQUENCE</scope>
    <source>
        <strain evidence="2">20211129_DDA</strain>
        <tissue evidence="2">Liver</tissue>
    </source>
</reference>
<feature type="region of interest" description="Disordered" evidence="1">
    <location>
        <begin position="1"/>
        <end position="31"/>
    </location>
</feature>
<feature type="region of interest" description="Disordered" evidence="1">
    <location>
        <begin position="78"/>
        <end position="122"/>
    </location>
</feature>
<sequence>MSAREASIERRGRGSSCPGTPLSGNNGEDLATVHRLTRRTEIGIQSADWCRRWVPGARAPEKRTEALVAAESSVESHEACRYSRRDHLSNTHQIEKTESQDKLRNKKPQRERGITPTNMRLTTYWGQHPQAFPTTSKIGVVKMVPDSRGSRPLED</sequence>
<dbReference type="EMBL" id="JANPWB010000005">
    <property type="protein sequence ID" value="KAJ1185184.1"/>
    <property type="molecule type" value="Genomic_DNA"/>
</dbReference>
<name>A0AAV7UAZ6_PLEWA</name>
<keyword evidence="3" id="KW-1185">Reference proteome</keyword>
<gene>
    <name evidence="2" type="ORF">NDU88_001978</name>
</gene>
<evidence type="ECO:0000256" key="1">
    <source>
        <dbReference type="SAM" id="MobiDB-lite"/>
    </source>
</evidence>
<organism evidence="2 3">
    <name type="scientific">Pleurodeles waltl</name>
    <name type="common">Iberian ribbed newt</name>
    <dbReference type="NCBI Taxonomy" id="8319"/>
    <lineage>
        <taxon>Eukaryota</taxon>
        <taxon>Metazoa</taxon>
        <taxon>Chordata</taxon>
        <taxon>Craniata</taxon>
        <taxon>Vertebrata</taxon>
        <taxon>Euteleostomi</taxon>
        <taxon>Amphibia</taxon>
        <taxon>Batrachia</taxon>
        <taxon>Caudata</taxon>
        <taxon>Salamandroidea</taxon>
        <taxon>Salamandridae</taxon>
        <taxon>Pleurodelinae</taxon>
        <taxon>Pleurodeles</taxon>
    </lineage>
</organism>
<dbReference type="Proteomes" id="UP001066276">
    <property type="component" value="Chromosome 3_1"/>
</dbReference>
<protein>
    <submittedName>
        <fullName evidence="2">Uncharacterized protein</fullName>
    </submittedName>
</protein>
<proteinExistence type="predicted"/>
<evidence type="ECO:0000313" key="3">
    <source>
        <dbReference type="Proteomes" id="UP001066276"/>
    </source>
</evidence>
<evidence type="ECO:0000313" key="2">
    <source>
        <dbReference type="EMBL" id="KAJ1185184.1"/>
    </source>
</evidence>